<evidence type="ECO:0000313" key="5">
    <source>
        <dbReference type="Proteomes" id="UP000191500"/>
    </source>
</evidence>
<evidence type="ECO:0000256" key="1">
    <source>
        <dbReference type="SAM" id="MobiDB-lite"/>
    </source>
</evidence>
<proteinExistence type="predicted"/>
<protein>
    <submittedName>
        <fullName evidence="4">Uncharacterized protein</fullName>
    </submittedName>
</protein>
<dbReference type="Pfam" id="PF17046">
    <property type="entry name" value="Ses_B"/>
    <property type="match status" value="1"/>
</dbReference>
<feature type="region of interest" description="Disordered" evidence="1">
    <location>
        <begin position="190"/>
        <end position="214"/>
    </location>
</feature>
<keyword evidence="5" id="KW-1185">Reference proteome</keyword>
<dbReference type="InterPro" id="IPR031469">
    <property type="entry name" value="SesB_dom"/>
</dbReference>
<evidence type="ECO:0000259" key="2">
    <source>
        <dbReference type="Pfam" id="PF17046"/>
    </source>
</evidence>
<accession>A0A1V6UFW4</accession>
<dbReference type="AlphaFoldDB" id="A0A1V6UFW4"/>
<dbReference type="Proteomes" id="UP000191500">
    <property type="component" value="Unassembled WGS sequence"/>
</dbReference>
<organism evidence="4 5">
    <name type="scientific">Penicillium coprophilum</name>
    <dbReference type="NCBI Taxonomy" id="36646"/>
    <lineage>
        <taxon>Eukaryota</taxon>
        <taxon>Fungi</taxon>
        <taxon>Dikarya</taxon>
        <taxon>Ascomycota</taxon>
        <taxon>Pezizomycotina</taxon>
        <taxon>Eurotiomycetes</taxon>
        <taxon>Eurotiomycetidae</taxon>
        <taxon>Eurotiales</taxon>
        <taxon>Aspergillaceae</taxon>
        <taxon>Penicillium</taxon>
    </lineage>
</organism>
<sequence length="282" mass="31250">MDPFSLTAGAVGITAFALSSISNLRQLLDGLEEASNVLQDVKFNLEAIQRPLSALTDLQISDGKTYAETRKVLEETGVAEAVNKCGQTCAEFTKKLEKWTKHSSATKLSLRDRLSVGLWNKEKLQTFKTQVATCQAIVQLAIDSAQLVILVRSENASKAARQETEKQLRVIETDIKEHIELTKKMQDETLQRKKELESSVDEDEEEDEDGGAQRTLAIQEVEKQSRVLEANQIAYVAVSQILSKLSVAQVGNTYYTDFSGSTNHGLQVGHSTGTLNWNSFRN</sequence>
<reference evidence="5" key="1">
    <citation type="journal article" date="2017" name="Nat. Microbiol.">
        <title>Global analysis of biosynthetic gene clusters reveals vast potential of secondary metabolite production in Penicillium species.</title>
        <authorList>
            <person name="Nielsen J.C."/>
            <person name="Grijseels S."/>
            <person name="Prigent S."/>
            <person name="Ji B."/>
            <person name="Dainat J."/>
            <person name="Nielsen K.F."/>
            <person name="Frisvad J.C."/>
            <person name="Workman M."/>
            <person name="Nielsen J."/>
        </authorList>
    </citation>
    <scope>NUCLEOTIDE SEQUENCE [LARGE SCALE GENOMIC DNA]</scope>
    <source>
        <strain evidence="5">IBT 31321</strain>
    </source>
</reference>
<name>A0A1V6UFW4_9EURO</name>
<dbReference type="EMBL" id="MDDG01000010">
    <property type="protein sequence ID" value="OQE37119.1"/>
    <property type="molecule type" value="Genomic_DNA"/>
</dbReference>
<comment type="caution">
    <text evidence="4">The sequence shown here is derived from an EMBL/GenBank/DDBJ whole genome shotgun (WGS) entry which is preliminary data.</text>
</comment>
<dbReference type="InterPro" id="IPR031348">
    <property type="entry name" value="PigL_N"/>
</dbReference>
<dbReference type="Pfam" id="PF17111">
    <property type="entry name" value="PigL_N"/>
    <property type="match status" value="1"/>
</dbReference>
<feature type="compositionally biased region" description="Acidic residues" evidence="1">
    <location>
        <begin position="198"/>
        <end position="210"/>
    </location>
</feature>
<feature type="domain" description="Fungal death-pathway protein SesB" evidence="2">
    <location>
        <begin position="251"/>
        <end position="277"/>
    </location>
</feature>
<evidence type="ECO:0000313" key="4">
    <source>
        <dbReference type="EMBL" id="OQE37119.1"/>
    </source>
</evidence>
<feature type="domain" description="Azaphilone pigments biosynthesis cluster protein L N-terminal" evidence="3">
    <location>
        <begin position="1"/>
        <end position="218"/>
    </location>
</feature>
<gene>
    <name evidence="4" type="ORF">PENCOP_c010G00463</name>
</gene>
<evidence type="ECO:0000259" key="3">
    <source>
        <dbReference type="Pfam" id="PF17111"/>
    </source>
</evidence>